<accession>A0ABW8T8I6</accession>
<evidence type="ECO:0000313" key="2">
    <source>
        <dbReference type="Proteomes" id="UP001623591"/>
    </source>
</evidence>
<comment type="caution">
    <text evidence="1">The sequence shown here is derived from an EMBL/GenBank/DDBJ whole genome shotgun (WGS) entry which is preliminary data.</text>
</comment>
<dbReference type="Proteomes" id="UP001623591">
    <property type="component" value="Unassembled WGS sequence"/>
</dbReference>
<gene>
    <name evidence="1" type="ORF">ACJDUG_13775</name>
</gene>
<dbReference type="EMBL" id="JBJHZZ010000011">
    <property type="protein sequence ID" value="MFL0248033.1"/>
    <property type="molecule type" value="Genomic_DNA"/>
</dbReference>
<dbReference type="Gene3D" id="3.90.105.50">
    <property type="match status" value="1"/>
</dbReference>
<dbReference type="NCBIfam" id="TIGR01764">
    <property type="entry name" value="excise"/>
    <property type="match status" value="1"/>
</dbReference>
<dbReference type="Pfam" id="PF09035">
    <property type="entry name" value="Tn916-Xis"/>
    <property type="match status" value="1"/>
</dbReference>
<dbReference type="RefSeq" id="WP_406770461.1">
    <property type="nucleotide sequence ID" value="NZ_JBJHZZ010000011.1"/>
</dbReference>
<evidence type="ECO:0000313" key="1">
    <source>
        <dbReference type="EMBL" id="MFL0248033.1"/>
    </source>
</evidence>
<dbReference type="InterPro" id="IPR010093">
    <property type="entry name" value="SinI_DNA-bd"/>
</dbReference>
<reference evidence="1 2" key="1">
    <citation type="submission" date="2024-11" db="EMBL/GenBank/DDBJ databases">
        <authorList>
            <person name="Heng Y.C."/>
            <person name="Lim A.C.H."/>
            <person name="Lee J.K.Y."/>
            <person name="Kittelmann S."/>
        </authorList>
    </citation>
    <scope>NUCLEOTIDE SEQUENCE [LARGE SCALE GENOMIC DNA]</scope>
    <source>
        <strain evidence="1 2">WILCCON 0185</strain>
    </source>
</reference>
<dbReference type="InterPro" id="IPR015122">
    <property type="entry name" value="Tn916-Xis"/>
</dbReference>
<name>A0ABW8T8I6_9CLOT</name>
<proteinExistence type="predicted"/>
<keyword evidence="2" id="KW-1185">Reference proteome</keyword>
<dbReference type="InterPro" id="IPR038148">
    <property type="entry name" value="Tn1545/Tn916_Xis"/>
</dbReference>
<protein>
    <submittedName>
        <fullName evidence="1">Excisionase</fullName>
    </submittedName>
</protein>
<sequence>MLGKPELKDKPTLTIEEAASLYNIGEHKLRELTDSDTCSFVLYVGRKRLIKRKQFDDYLAKSFSI</sequence>
<organism evidence="1 2">
    <name type="scientific">Candidatus Clostridium stratigraminis</name>
    <dbReference type="NCBI Taxonomy" id="3381661"/>
    <lineage>
        <taxon>Bacteria</taxon>
        <taxon>Bacillati</taxon>
        <taxon>Bacillota</taxon>
        <taxon>Clostridia</taxon>
        <taxon>Eubacteriales</taxon>
        <taxon>Clostridiaceae</taxon>
        <taxon>Clostridium</taxon>
    </lineage>
</organism>